<reference evidence="1" key="1">
    <citation type="thesis" date="2020" institute="ProQuest LLC" country="789 East Eisenhower Parkway, Ann Arbor, MI, USA">
        <title>Comparative Genomics and Chromosome Evolution.</title>
        <authorList>
            <person name="Mudd A.B."/>
        </authorList>
    </citation>
    <scope>NUCLEOTIDE SEQUENCE</scope>
    <source>
        <strain evidence="1">HN-11 Male</strain>
        <tissue evidence="1">Kidney and liver</tissue>
    </source>
</reference>
<organism evidence="1 2">
    <name type="scientific">Eleutherodactylus coqui</name>
    <name type="common">Puerto Rican coqui</name>
    <dbReference type="NCBI Taxonomy" id="57060"/>
    <lineage>
        <taxon>Eukaryota</taxon>
        <taxon>Metazoa</taxon>
        <taxon>Chordata</taxon>
        <taxon>Craniata</taxon>
        <taxon>Vertebrata</taxon>
        <taxon>Euteleostomi</taxon>
        <taxon>Amphibia</taxon>
        <taxon>Batrachia</taxon>
        <taxon>Anura</taxon>
        <taxon>Neobatrachia</taxon>
        <taxon>Hyloidea</taxon>
        <taxon>Eleutherodactylidae</taxon>
        <taxon>Eleutherodactylinae</taxon>
        <taxon>Eleutherodactylus</taxon>
        <taxon>Eleutherodactylus</taxon>
    </lineage>
</organism>
<proteinExistence type="predicted"/>
<dbReference type="AlphaFoldDB" id="A0A8J6KGX3"/>
<evidence type="ECO:0000313" key="1">
    <source>
        <dbReference type="EMBL" id="KAG9492562.1"/>
    </source>
</evidence>
<dbReference type="EMBL" id="WNTK01000001">
    <property type="protein sequence ID" value="KAG9492562.1"/>
    <property type="molecule type" value="Genomic_DNA"/>
</dbReference>
<dbReference type="Proteomes" id="UP000770717">
    <property type="component" value="Unassembled WGS sequence"/>
</dbReference>
<accession>A0A8J6KGX3</accession>
<comment type="caution">
    <text evidence="1">The sequence shown here is derived from an EMBL/GenBank/DDBJ whole genome shotgun (WGS) entry which is preliminary data.</text>
</comment>
<gene>
    <name evidence="1" type="ORF">GDO78_000842</name>
</gene>
<name>A0A8J6KGX3_ELECQ</name>
<sequence>MQKTSRMSPLVFCIQLFPSSSPRLLYSRALRAEDAEDKRVSPLVFCIQLLSSRHSRALRGGLENRAGPLCSSYPACHQGAGYS</sequence>
<keyword evidence="2" id="KW-1185">Reference proteome</keyword>
<evidence type="ECO:0000313" key="2">
    <source>
        <dbReference type="Proteomes" id="UP000770717"/>
    </source>
</evidence>
<protein>
    <submittedName>
        <fullName evidence="1">Uncharacterized protein</fullName>
    </submittedName>
</protein>